<gene>
    <name evidence="1" type="ORF">DLP05_129</name>
</gene>
<dbReference type="InterPro" id="IPR012441">
    <property type="entry name" value="DUF1643"/>
</dbReference>
<organism evidence="1 2">
    <name type="scientific">Stenotrophomonas phage vB_SmaS_DLP_5</name>
    <dbReference type="NCBI Taxonomy" id="2044561"/>
    <lineage>
        <taxon>Viruses</taxon>
        <taxon>Duplodnaviria</taxon>
        <taxon>Heunggongvirae</taxon>
        <taxon>Uroviricota</taxon>
        <taxon>Caudoviricetes</taxon>
        <taxon>Delepquintavirus</taxon>
        <taxon>Delepquintavirus DLP5</taxon>
    </lineage>
</organism>
<reference evidence="2" key="1">
    <citation type="submission" date="2017-10" db="EMBL/GenBank/DDBJ databases">
        <authorList>
            <person name="Peters D.L."/>
        </authorList>
    </citation>
    <scope>NUCLEOTIDE SEQUENCE [LARGE SCALE GENOMIC DNA]</scope>
</reference>
<proteinExistence type="predicted"/>
<evidence type="ECO:0000313" key="1">
    <source>
        <dbReference type="EMBL" id="ATS92337.1"/>
    </source>
</evidence>
<dbReference type="Pfam" id="PF07799">
    <property type="entry name" value="DUF1643"/>
    <property type="match status" value="1"/>
</dbReference>
<keyword evidence="2" id="KW-1185">Reference proteome</keyword>
<accession>A0A2D2W2H2</accession>
<dbReference type="EMBL" id="MG189906">
    <property type="protein sequence ID" value="ATS92337.1"/>
    <property type="molecule type" value="Genomic_DNA"/>
</dbReference>
<protein>
    <submittedName>
        <fullName evidence="1">DUF1643 containing protein</fullName>
    </submittedName>
</protein>
<reference evidence="1 2" key="2">
    <citation type="submission" date="2017-11" db="EMBL/GenBank/DDBJ databases">
        <title>Lysogenic conversion of Stenotrophomonas maltophilia by temperate phage DLP4.</title>
        <authorList>
            <person name="Dennis J."/>
            <person name="Stothard P."/>
        </authorList>
    </citation>
    <scope>NUCLEOTIDE SEQUENCE [LARGE SCALE GENOMIC DNA]</scope>
</reference>
<dbReference type="OrthoDB" id="24298at10239"/>
<dbReference type="Proteomes" id="UP000241675">
    <property type="component" value="Segment"/>
</dbReference>
<evidence type="ECO:0000313" key="2">
    <source>
        <dbReference type="Proteomes" id="UP000241675"/>
    </source>
</evidence>
<name>A0A2D2W2H2_9CAUD</name>
<sequence>MSAVISPCEKYRYLLRRGGNDPLPFVMLNPSTADANTDDPTIRRCMGFAKREGRNGIVVVNLYAFRTAYPAQMKSAAAEGFDIVGPLNDYNLSLVSHSYPAVVCAWGASHVDPERVKFVVDLMRKNCNVLCFGTTREGHPRHPLYLKGDAPLVEFNP</sequence>